<comment type="caution">
    <text evidence="12">The sequence shown here is derived from an EMBL/GenBank/DDBJ whole genome shotgun (WGS) entry which is preliminary data.</text>
</comment>
<proteinExistence type="inferred from homology"/>
<evidence type="ECO:0000256" key="5">
    <source>
        <dbReference type="ARBA" id="ARBA00022857"/>
    </source>
</evidence>
<dbReference type="InterPro" id="IPR001100">
    <property type="entry name" value="Pyr_nuc-diS_OxRdtase"/>
</dbReference>
<feature type="domain" description="Pyridine nucleotide-disulphide oxidoreductase dimerisation" evidence="10">
    <location>
        <begin position="349"/>
        <end position="456"/>
    </location>
</feature>
<dbReference type="InterPro" id="IPR016156">
    <property type="entry name" value="FAD/NAD-linked_Rdtase_dimer_sf"/>
</dbReference>
<evidence type="ECO:0000259" key="10">
    <source>
        <dbReference type="Pfam" id="PF02852"/>
    </source>
</evidence>
<feature type="domain" description="FAD/NAD(P)-binding" evidence="11">
    <location>
        <begin position="5"/>
        <end position="326"/>
    </location>
</feature>
<keyword evidence="5" id="KW-0521">NADP</keyword>
<evidence type="ECO:0000256" key="9">
    <source>
        <dbReference type="RuleBase" id="RU003691"/>
    </source>
</evidence>
<dbReference type="Gene3D" id="3.30.390.30">
    <property type="match status" value="1"/>
</dbReference>
<dbReference type="Gene3D" id="3.50.50.60">
    <property type="entry name" value="FAD/NAD(P)-binding domain"/>
    <property type="match status" value="2"/>
</dbReference>
<dbReference type="InterPro" id="IPR004099">
    <property type="entry name" value="Pyr_nucl-diS_OxRdtase_dimer"/>
</dbReference>
<dbReference type="EMBL" id="JACSCY010000017">
    <property type="protein sequence ID" value="MBC6612735.1"/>
    <property type="molecule type" value="Genomic_DNA"/>
</dbReference>
<dbReference type="Proteomes" id="UP000622017">
    <property type="component" value="Unassembled WGS sequence"/>
</dbReference>
<keyword evidence="8 9" id="KW-0676">Redox-active center</keyword>
<dbReference type="RefSeq" id="WP_187320956.1">
    <property type="nucleotide sequence ID" value="NZ_JACSCY010000017.1"/>
</dbReference>
<evidence type="ECO:0000256" key="1">
    <source>
        <dbReference type="ARBA" id="ARBA00001974"/>
    </source>
</evidence>
<dbReference type="PIRSF" id="PIRSF000350">
    <property type="entry name" value="Mercury_reductase_MerA"/>
    <property type="match status" value="1"/>
</dbReference>
<keyword evidence="6 9" id="KW-0560">Oxidoreductase</keyword>
<gene>
    <name evidence="12" type="ORF">H8B15_17565</name>
</gene>
<evidence type="ECO:0000256" key="7">
    <source>
        <dbReference type="ARBA" id="ARBA00023157"/>
    </source>
</evidence>
<sequence>MPESFDVIIIGSGQAGNPLATAFAQDGRRVALVEKNLLGGSCINYGCVPTKTLLASSERAHHAYTDAHYGIEVAVEAIDLPTIVERKDALLEKLRQGIHKNLTGQDNPVQLFDGHASFTAPHTLTVDLTTGGTETLTAPLIFINTGTRAAIPKIDGLEGTDFLTPTTILNLKDKPEHLIIIGGGYIGLEFSQLYRRLGCEVTIVESSDVVLEREDDDVCEAMQRLLESEGVEFLLGSQAHRVSQNAEKQFTVSVTTPDGERRLRGSHVLVAVGREPNTKELGLDKAGVEMDERGFVLIDDQFHTNVRGIYALGDVHGGPQFTHMSYDDYRIVRDNIIKGKNRSKKGRDVPYVVFTEPQLGRIGLSEHEAQEQKLDYRVANMPVKTIGRAQQTGLTEGFIKVLVDGKTDCILGTAVFCEQGGEIMSMLQLAMHGNITCEMLQDMIFAHPTWAESLNNLFSKLENPKKK</sequence>
<comment type="cofactor">
    <cofactor evidence="1">
        <name>FAD</name>
        <dbReference type="ChEBI" id="CHEBI:57692"/>
    </cofactor>
</comment>
<dbReference type="PANTHER" id="PTHR43014">
    <property type="entry name" value="MERCURIC REDUCTASE"/>
    <property type="match status" value="1"/>
</dbReference>
<evidence type="ECO:0000256" key="6">
    <source>
        <dbReference type="ARBA" id="ARBA00023002"/>
    </source>
</evidence>
<dbReference type="InterPro" id="IPR036188">
    <property type="entry name" value="FAD/NAD-bd_sf"/>
</dbReference>
<dbReference type="InterPro" id="IPR023753">
    <property type="entry name" value="FAD/NAD-binding_dom"/>
</dbReference>
<keyword evidence="4 9" id="KW-0274">FAD</keyword>
<evidence type="ECO:0000256" key="2">
    <source>
        <dbReference type="ARBA" id="ARBA00007532"/>
    </source>
</evidence>
<evidence type="ECO:0000256" key="8">
    <source>
        <dbReference type="ARBA" id="ARBA00023284"/>
    </source>
</evidence>
<name>A0ABR7MNU3_9BACT</name>
<dbReference type="SUPFAM" id="SSF55424">
    <property type="entry name" value="FAD/NAD-linked reductases, dimerisation (C-terminal) domain"/>
    <property type="match status" value="1"/>
</dbReference>
<dbReference type="Pfam" id="PF07992">
    <property type="entry name" value="Pyr_redox_2"/>
    <property type="match status" value="1"/>
</dbReference>
<keyword evidence="13" id="KW-1185">Reference proteome</keyword>
<evidence type="ECO:0000259" key="11">
    <source>
        <dbReference type="Pfam" id="PF07992"/>
    </source>
</evidence>
<dbReference type="InterPro" id="IPR012999">
    <property type="entry name" value="Pyr_OxRdtase_I_AS"/>
</dbReference>
<comment type="similarity">
    <text evidence="2 9">Belongs to the class-I pyridine nucleotide-disulfide oxidoreductase family.</text>
</comment>
<accession>A0ABR7MNU3</accession>
<evidence type="ECO:0000313" key="13">
    <source>
        <dbReference type="Proteomes" id="UP000622017"/>
    </source>
</evidence>
<dbReference type="PRINTS" id="PR00411">
    <property type="entry name" value="PNDRDTASEI"/>
</dbReference>
<dbReference type="PRINTS" id="PR00368">
    <property type="entry name" value="FADPNR"/>
</dbReference>
<evidence type="ECO:0000313" key="12">
    <source>
        <dbReference type="EMBL" id="MBC6612735.1"/>
    </source>
</evidence>
<dbReference type="PROSITE" id="PS00076">
    <property type="entry name" value="PYRIDINE_REDOX_1"/>
    <property type="match status" value="1"/>
</dbReference>
<dbReference type="PANTHER" id="PTHR43014:SF2">
    <property type="entry name" value="MERCURIC REDUCTASE"/>
    <property type="match status" value="1"/>
</dbReference>
<evidence type="ECO:0000256" key="4">
    <source>
        <dbReference type="ARBA" id="ARBA00022827"/>
    </source>
</evidence>
<organism evidence="12 13">
    <name type="scientific">Hymenobacter citatus</name>
    <dbReference type="NCBI Taxonomy" id="2763506"/>
    <lineage>
        <taxon>Bacteria</taxon>
        <taxon>Pseudomonadati</taxon>
        <taxon>Bacteroidota</taxon>
        <taxon>Cytophagia</taxon>
        <taxon>Cytophagales</taxon>
        <taxon>Hymenobacteraceae</taxon>
        <taxon>Hymenobacter</taxon>
    </lineage>
</organism>
<reference evidence="12 13" key="1">
    <citation type="submission" date="2020-08" db="EMBL/GenBank/DDBJ databases">
        <title>Hymenobacter sp.</title>
        <authorList>
            <person name="Kim M.K."/>
        </authorList>
    </citation>
    <scope>NUCLEOTIDE SEQUENCE [LARGE SCALE GENOMIC DNA]</scope>
    <source>
        <strain evidence="12 13">BT507</strain>
    </source>
</reference>
<protein>
    <submittedName>
        <fullName evidence="12">Mercuric reductase</fullName>
    </submittedName>
</protein>
<keyword evidence="7" id="KW-1015">Disulfide bond</keyword>
<dbReference type="SUPFAM" id="SSF51905">
    <property type="entry name" value="FAD/NAD(P)-binding domain"/>
    <property type="match status" value="1"/>
</dbReference>
<dbReference type="Pfam" id="PF02852">
    <property type="entry name" value="Pyr_redox_dim"/>
    <property type="match status" value="1"/>
</dbReference>
<evidence type="ECO:0000256" key="3">
    <source>
        <dbReference type="ARBA" id="ARBA00022630"/>
    </source>
</evidence>
<keyword evidence="3 9" id="KW-0285">Flavoprotein</keyword>